<dbReference type="PROSITE" id="PS50048">
    <property type="entry name" value="ZN2_CY6_FUNGAL_2"/>
    <property type="match status" value="1"/>
</dbReference>
<dbReference type="GO" id="GO:0008270">
    <property type="term" value="F:zinc ion binding"/>
    <property type="evidence" value="ECO:0007669"/>
    <property type="project" value="InterPro"/>
</dbReference>
<dbReference type="InterPro" id="IPR050815">
    <property type="entry name" value="TF_fung"/>
</dbReference>
<gene>
    <name evidence="8" type="ORF">B0T11DRAFT_134851</name>
</gene>
<keyword evidence="3" id="KW-0805">Transcription regulation</keyword>
<dbReference type="Proteomes" id="UP000813385">
    <property type="component" value="Unassembled WGS sequence"/>
</dbReference>
<evidence type="ECO:0000256" key="6">
    <source>
        <dbReference type="SAM" id="MobiDB-lite"/>
    </source>
</evidence>
<evidence type="ECO:0000256" key="2">
    <source>
        <dbReference type="ARBA" id="ARBA00022723"/>
    </source>
</evidence>
<protein>
    <recommendedName>
        <fullName evidence="7">Zn(2)-C6 fungal-type domain-containing protein</fullName>
    </recommendedName>
</protein>
<keyword evidence="5" id="KW-0539">Nucleus</keyword>
<dbReference type="Gene3D" id="4.10.240.10">
    <property type="entry name" value="Zn(2)-C6 fungal-type DNA-binding domain"/>
    <property type="match status" value="1"/>
</dbReference>
<dbReference type="PANTHER" id="PTHR47338:SF5">
    <property type="entry name" value="ZN(II)2CYS6 TRANSCRIPTION FACTOR (EUROFUNG)"/>
    <property type="match status" value="1"/>
</dbReference>
<feature type="domain" description="Zn(2)-C6 fungal-type" evidence="7">
    <location>
        <begin position="17"/>
        <end position="47"/>
    </location>
</feature>
<dbReference type="CDD" id="cd00067">
    <property type="entry name" value="GAL4"/>
    <property type="match status" value="1"/>
</dbReference>
<evidence type="ECO:0000313" key="8">
    <source>
        <dbReference type="EMBL" id="KAH7349804.1"/>
    </source>
</evidence>
<evidence type="ECO:0000256" key="5">
    <source>
        <dbReference type="ARBA" id="ARBA00023242"/>
    </source>
</evidence>
<dbReference type="InterPro" id="IPR001138">
    <property type="entry name" value="Zn2Cys6_DnaBD"/>
</dbReference>
<evidence type="ECO:0000256" key="3">
    <source>
        <dbReference type="ARBA" id="ARBA00023015"/>
    </source>
</evidence>
<dbReference type="Pfam" id="PF00172">
    <property type="entry name" value="Zn_clus"/>
    <property type="match status" value="1"/>
</dbReference>
<dbReference type="PROSITE" id="PS00463">
    <property type="entry name" value="ZN2_CY6_FUNGAL_1"/>
    <property type="match status" value="1"/>
</dbReference>
<dbReference type="SMART" id="SM00066">
    <property type="entry name" value="GAL4"/>
    <property type="match status" value="1"/>
</dbReference>
<evidence type="ECO:0000313" key="9">
    <source>
        <dbReference type="Proteomes" id="UP000813385"/>
    </source>
</evidence>
<comment type="caution">
    <text evidence="8">The sequence shown here is derived from an EMBL/GenBank/DDBJ whole genome shotgun (WGS) entry which is preliminary data.</text>
</comment>
<feature type="region of interest" description="Disordered" evidence="6">
    <location>
        <begin position="67"/>
        <end position="103"/>
    </location>
</feature>
<dbReference type="AlphaFoldDB" id="A0A8K0X023"/>
<dbReference type="CDD" id="cd12148">
    <property type="entry name" value="fungal_TF_MHR"/>
    <property type="match status" value="1"/>
</dbReference>
<dbReference type="OrthoDB" id="309640at2759"/>
<keyword evidence="9" id="KW-1185">Reference proteome</keyword>
<evidence type="ECO:0000256" key="1">
    <source>
        <dbReference type="ARBA" id="ARBA00004123"/>
    </source>
</evidence>
<dbReference type="GO" id="GO:0000981">
    <property type="term" value="F:DNA-binding transcription factor activity, RNA polymerase II-specific"/>
    <property type="evidence" value="ECO:0007669"/>
    <property type="project" value="InterPro"/>
</dbReference>
<comment type="subcellular location">
    <subcellularLocation>
        <location evidence="1">Nucleus</location>
    </subcellularLocation>
</comment>
<accession>A0A8K0X023</accession>
<dbReference type="SUPFAM" id="SSF57701">
    <property type="entry name" value="Zn2/Cys6 DNA-binding domain"/>
    <property type="match status" value="1"/>
</dbReference>
<keyword evidence="4" id="KW-0804">Transcription</keyword>
<keyword evidence="2" id="KW-0479">Metal-binding</keyword>
<organism evidence="8 9">
    <name type="scientific">Plectosphaerella cucumerina</name>
    <dbReference type="NCBI Taxonomy" id="40658"/>
    <lineage>
        <taxon>Eukaryota</taxon>
        <taxon>Fungi</taxon>
        <taxon>Dikarya</taxon>
        <taxon>Ascomycota</taxon>
        <taxon>Pezizomycotina</taxon>
        <taxon>Sordariomycetes</taxon>
        <taxon>Hypocreomycetidae</taxon>
        <taxon>Glomerellales</taxon>
        <taxon>Plectosphaerellaceae</taxon>
        <taxon>Plectosphaerella</taxon>
    </lineage>
</organism>
<dbReference type="InterPro" id="IPR036864">
    <property type="entry name" value="Zn2-C6_fun-type_DNA-bd_sf"/>
</dbReference>
<evidence type="ECO:0000256" key="4">
    <source>
        <dbReference type="ARBA" id="ARBA00023163"/>
    </source>
</evidence>
<proteinExistence type="predicted"/>
<feature type="compositionally biased region" description="Polar residues" evidence="6">
    <location>
        <begin position="76"/>
        <end position="85"/>
    </location>
</feature>
<dbReference type="EMBL" id="JAGPXD010000006">
    <property type="protein sequence ID" value="KAH7349804.1"/>
    <property type="molecule type" value="Genomic_DNA"/>
</dbReference>
<reference evidence="8" key="1">
    <citation type="journal article" date="2021" name="Nat. Commun.">
        <title>Genetic determinants of endophytism in the Arabidopsis root mycobiome.</title>
        <authorList>
            <person name="Mesny F."/>
            <person name="Miyauchi S."/>
            <person name="Thiergart T."/>
            <person name="Pickel B."/>
            <person name="Atanasova L."/>
            <person name="Karlsson M."/>
            <person name="Huettel B."/>
            <person name="Barry K.W."/>
            <person name="Haridas S."/>
            <person name="Chen C."/>
            <person name="Bauer D."/>
            <person name="Andreopoulos W."/>
            <person name="Pangilinan J."/>
            <person name="LaButti K."/>
            <person name="Riley R."/>
            <person name="Lipzen A."/>
            <person name="Clum A."/>
            <person name="Drula E."/>
            <person name="Henrissat B."/>
            <person name="Kohler A."/>
            <person name="Grigoriev I.V."/>
            <person name="Martin F.M."/>
            <person name="Hacquard S."/>
        </authorList>
    </citation>
    <scope>NUCLEOTIDE SEQUENCE</scope>
    <source>
        <strain evidence="8">MPI-CAGE-AT-0016</strain>
    </source>
</reference>
<dbReference type="PANTHER" id="PTHR47338">
    <property type="entry name" value="ZN(II)2CYS6 TRANSCRIPTION FACTOR (EUROFUNG)-RELATED"/>
    <property type="match status" value="1"/>
</dbReference>
<sequence length="660" mass="72022">MDLSPAVDDSRRLSRTACERCRGQKLRCSREHPTCTRCRRLATACHYPRPANRKQLAAQRQAASAQAVSCGEPVRSSGTGDSNRGQLEDAPRSSLVSPRPNHYAASTSGAAAVDVVGAENVLDDQLPQGSIGPQGLDQAAGSTVLPPRAIGLALLDIYFERLYNSHLLFRKSAIFTAYLEGKLPHFLARALFAVASIFLRKPKGQGQTTRRHALPSELQALESYTASGDAWAGAAADEVLRLADRPTVHSIQTMSCLSMYWFAGSNMDRARIHIVIAYSGCASFRPLSFRHDEYAGREDIVELETRRGCFWACWASVCTAAIPNAYARNGWEEACGVPLPVLVEGLDTLDTSPVREYMDSEWQCHIISASPLAEPQLPRAAVTIGGEFLKLTGLWARAQEPGWDHARLVGLHSLYHLVQMVLLCPLVSVFSGRQQQSGDMSDADAGRHKAGTVIEHAGAHRRLIQDFLRESRDVTRITPLMGFACFVAASIFLTAVKSKLRRGEPVGRRHSDLDASILQVSIVLRDTLDILETLQTFWEPLKAMTSALRCRAATLPSPKDSSAEMIPAAESFEHLRLPLTGANSPIEDENPIAVSYIGSQYHDLEDATQPRCATEGTALAGLPGVEAPAAMEVDFGGIFDAEPIFDWDLDFLSFYPATIA</sequence>
<name>A0A8K0X023_9PEZI</name>
<evidence type="ECO:0000259" key="7">
    <source>
        <dbReference type="PROSITE" id="PS50048"/>
    </source>
</evidence>
<dbReference type="GO" id="GO:0005634">
    <property type="term" value="C:nucleus"/>
    <property type="evidence" value="ECO:0007669"/>
    <property type="project" value="UniProtKB-SubCell"/>
</dbReference>